<protein>
    <submittedName>
        <fullName evidence="1">Uncharacterized protein</fullName>
    </submittedName>
</protein>
<reference evidence="1" key="1">
    <citation type="submission" date="2021-10" db="EMBL/GenBank/DDBJ databases">
        <title>Tropical sea cucumber genome reveals ecological adaptation and Cuvierian tubules defense mechanism.</title>
        <authorList>
            <person name="Chen T."/>
        </authorList>
    </citation>
    <scope>NUCLEOTIDE SEQUENCE</scope>
    <source>
        <strain evidence="1">Nanhai2018</strain>
        <tissue evidence="1">Muscle</tissue>
    </source>
</reference>
<proteinExistence type="predicted"/>
<organism evidence="1 2">
    <name type="scientific">Holothuria leucospilota</name>
    <name type="common">Black long sea cucumber</name>
    <name type="synonym">Mertensiothuria leucospilota</name>
    <dbReference type="NCBI Taxonomy" id="206669"/>
    <lineage>
        <taxon>Eukaryota</taxon>
        <taxon>Metazoa</taxon>
        <taxon>Echinodermata</taxon>
        <taxon>Eleutherozoa</taxon>
        <taxon>Echinozoa</taxon>
        <taxon>Holothuroidea</taxon>
        <taxon>Aspidochirotacea</taxon>
        <taxon>Aspidochirotida</taxon>
        <taxon>Holothuriidae</taxon>
        <taxon>Holothuria</taxon>
    </lineage>
</organism>
<dbReference type="AlphaFoldDB" id="A0A9Q1HKS9"/>
<comment type="caution">
    <text evidence="1">The sequence shown here is derived from an EMBL/GenBank/DDBJ whole genome shotgun (WGS) entry which is preliminary data.</text>
</comment>
<gene>
    <name evidence="1" type="ORF">HOLleu_01183</name>
</gene>
<evidence type="ECO:0000313" key="1">
    <source>
        <dbReference type="EMBL" id="KAJ8048748.1"/>
    </source>
</evidence>
<dbReference type="EMBL" id="JAIZAY010000001">
    <property type="protein sequence ID" value="KAJ8048748.1"/>
    <property type="molecule type" value="Genomic_DNA"/>
</dbReference>
<accession>A0A9Q1HKS9</accession>
<dbReference type="Proteomes" id="UP001152320">
    <property type="component" value="Chromosome 1"/>
</dbReference>
<evidence type="ECO:0000313" key="2">
    <source>
        <dbReference type="Proteomes" id="UP001152320"/>
    </source>
</evidence>
<keyword evidence="2" id="KW-1185">Reference proteome</keyword>
<name>A0A9Q1HKS9_HOLLE</name>
<sequence>MWICYGERKNPVVFGDSQRSSGFTRGQSLKTLFIGFLKMLCDERKNPIVFGVSQSSLGATRGQSLKLVYPISQGRKLG</sequence>